<gene>
    <name evidence="1" type="ORF">TVAG_394700</name>
</gene>
<protein>
    <submittedName>
        <fullName evidence="1">Uncharacterized protein</fullName>
    </submittedName>
</protein>
<dbReference type="KEGG" id="tva:4767215"/>
<evidence type="ECO:0000313" key="1">
    <source>
        <dbReference type="EMBL" id="EAY09298.1"/>
    </source>
</evidence>
<organism evidence="1 2">
    <name type="scientific">Trichomonas vaginalis (strain ATCC PRA-98 / G3)</name>
    <dbReference type="NCBI Taxonomy" id="412133"/>
    <lineage>
        <taxon>Eukaryota</taxon>
        <taxon>Metamonada</taxon>
        <taxon>Parabasalia</taxon>
        <taxon>Trichomonadida</taxon>
        <taxon>Trichomonadidae</taxon>
        <taxon>Trichomonas</taxon>
    </lineage>
</organism>
<dbReference type="RefSeq" id="XP_001321521.1">
    <property type="nucleotide sequence ID" value="XM_001321486.1"/>
</dbReference>
<name>A2EDD4_TRIV3</name>
<keyword evidence="2" id="KW-1185">Reference proteome</keyword>
<dbReference type="EMBL" id="DS113360">
    <property type="protein sequence ID" value="EAY09298.1"/>
    <property type="molecule type" value="Genomic_DNA"/>
</dbReference>
<reference evidence="1" key="1">
    <citation type="submission" date="2006-10" db="EMBL/GenBank/DDBJ databases">
        <authorList>
            <person name="Amadeo P."/>
            <person name="Zhao Q."/>
            <person name="Wortman J."/>
            <person name="Fraser-Liggett C."/>
            <person name="Carlton J."/>
        </authorList>
    </citation>
    <scope>NUCLEOTIDE SEQUENCE</scope>
    <source>
        <strain evidence="1">G3</strain>
    </source>
</reference>
<dbReference type="VEuPathDB" id="TrichDB:TVAG_394700"/>
<proteinExistence type="predicted"/>
<dbReference type="AlphaFoldDB" id="A2EDD4"/>
<dbReference type="VEuPathDB" id="TrichDB:TVAGG3_0725640"/>
<sequence length="119" mass="14152">MAAAVSVRLNRVPRRSNSFVFEVHLYPRVRNVPCIEPFGPIVIKDVPGMTPFFAATRDLYNPGRMWILTGFFGHFMDYTFKWISREFYLLNFIIYDCFFWFETCKVPLYVNCRLNNIMS</sequence>
<accession>A2EDD4</accession>
<reference evidence="1" key="2">
    <citation type="journal article" date="2007" name="Science">
        <title>Draft genome sequence of the sexually transmitted pathogen Trichomonas vaginalis.</title>
        <authorList>
            <person name="Carlton J.M."/>
            <person name="Hirt R.P."/>
            <person name="Silva J.C."/>
            <person name="Delcher A.L."/>
            <person name="Schatz M."/>
            <person name="Zhao Q."/>
            <person name="Wortman J.R."/>
            <person name="Bidwell S.L."/>
            <person name="Alsmark U.C.M."/>
            <person name="Besteiro S."/>
            <person name="Sicheritz-Ponten T."/>
            <person name="Noel C.J."/>
            <person name="Dacks J.B."/>
            <person name="Foster P.G."/>
            <person name="Simillion C."/>
            <person name="Van de Peer Y."/>
            <person name="Miranda-Saavedra D."/>
            <person name="Barton G.J."/>
            <person name="Westrop G.D."/>
            <person name="Mueller S."/>
            <person name="Dessi D."/>
            <person name="Fiori P.L."/>
            <person name="Ren Q."/>
            <person name="Paulsen I."/>
            <person name="Zhang H."/>
            <person name="Bastida-Corcuera F.D."/>
            <person name="Simoes-Barbosa A."/>
            <person name="Brown M.T."/>
            <person name="Hayes R.D."/>
            <person name="Mukherjee M."/>
            <person name="Okumura C.Y."/>
            <person name="Schneider R."/>
            <person name="Smith A.J."/>
            <person name="Vanacova S."/>
            <person name="Villalvazo M."/>
            <person name="Haas B.J."/>
            <person name="Pertea M."/>
            <person name="Feldblyum T.V."/>
            <person name="Utterback T.R."/>
            <person name="Shu C.L."/>
            <person name="Osoegawa K."/>
            <person name="de Jong P.J."/>
            <person name="Hrdy I."/>
            <person name="Horvathova L."/>
            <person name="Zubacova Z."/>
            <person name="Dolezal P."/>
            <person name="Malik S.B."/>
            <person name="Logsdon J.M. Jr."/>
            <person name="Henze K."/>
            <person name="Gupta A."/>
            <person name="Wang C.C."/>
            <person name="Dunne R.L."/>
            <person name="Upcroft J.A."/>
            <person name="Upcroft P."/>
            <person name="White O."/>
            <person name="Salzberg S.L."/>
            <person name="Tang P."/>
            <person name="Chiu C.-H."/>
            <person name="Lee Y.-S."/>
            <person name="Embley T.M."/>
            <person name="Coombs G.H."/>
            <person name="Mottram J.C."/>
            <person name="Tachezy J."/>
            <person name="Fraser-Liggett C.M."/>
            <person name="Johnson P.J."/>
        </authorList>
    </citation>
    <scope>NUCLEOTIDE SEQUENCE [LARGE SCALE GENOMIC DNA]</scope>
    <source>
        <strain evidence="1">G3</strain>
    </source>
</reference>
<dbReference type="Proteomes" id="UP000001542">
    <property type="component" value="Unassembled WGS sequence"/>
</dbReference>
<dbReference type="InParanoid" id="A2EDD4"/>
<evidence type="ECO:0000313" key="2">
    <source>
        <dbReference type="Proteomes" id="UP000001542"/>
    </source>
</evidence>